<dbReference type="OrthoDB" id="2228at2759"/>
<dbReference type="Proteomes" id="UP000019335">
    <property type="component" value="Chromosome 5"/>
</dbReference>
<dbReference type="PIRSF" id="PIRSF005715">
    <property type="entry name" value="VPS45_Sec1"/>
    <property type="match status" value="1"/>
</dbReference>
<dbReference type="Gene3D" id="3.40.50.2060">
    <property type="match status" value="1"/>
</dbReference>
<accession>W7TX74</accession>
<evidence type="ECO:0000256" key="1">
    <source>
        <dbReference type="ARBA" id="ARBA00009884"/>
    </source>
</evidence>
<dbReference type="InterPro" id="IPR043154">
    <property type="entry name" value="Sec-1-like_dom1"/>
</dbReference>
<keyword evidence="3" id="KW-1185">Reference proteome</keyword>
<dbReference type="EMBL" id="AZIL01000353">
    <property type="protein sequence ID" value="EWM28108.1"/>
    <property type="molecule type" value="Genomic_DNA"/>
</dbReference>
<evidence type="ECO:0000313" key="3">
    <source>
        <dbReference type="Proteomes" id="UP000019335"/>
    </source>
</evidence>
<dbReference type="InterPro" id="IPR027482">
    <property type="entry name" value="Sec1-like_dom2"/>
</dbReference>
<dbReference type="GO" id="GO:0016192">
    <property type="term" value="P:vesicle-mediated transport"/>
    <property type="evidence" value="ECO:0007669"/>
    <property type="project" value="InterPro"/>
</dbReference>
<gene>
    <name evidence="2" type="ORF">Naga_100036g38</name>
</gene>
<name>W7TX74_9STRA</name>
<sequence>MSSLSRRGAENSPPKNFREVVQRRLMQDVIEAAAGLSRGWMVMVIDDAALRVVSALVGMYDVMEHRVTLIELLSKDRQPLPEMDVIYLVTPTPDSVNLILKDFANPKKPRYGAVHLFFLSKVNDMLMQRLAAVPNFLQRVRTFKEINMNFLATEAFSFHLDMPESLPGLFKARPDAAVQEEVVNKLVALCVALNEYPHVRFNQKSVLGARLASLVQDGLNDFVAAQEDWWYHGQTGHTDRERATLLILDRAEDPLTPLLHEHTFQPMVHEFLPVEDDMVTFQSEGKGGGHETKALLNESDALWVEFRHQHIAKVMEQIGERTKEYIHANAGAELTQKLGTDAKMSAQELGLILKQLPEYREMTGKLWMYYSLTTDLMARFQREGILEISELEQTLATGVDSDGRSVKEDKMLQSLESMLMGLESTGLSLENKMRLIAIFIIAQEGITEVDRRQLVGAAGLTREDQDALIHLEALGVNVQKTKNHSSSLWGSKSTKAKRRTDQASEYSASRYVCPLKDLIEQTVQGELSTEAYPSILPMPSQEGKPIARSLRKHEKGRLGKQPATFSGGRSLVFVAGGVTYSELRAAYEVMEQHKKEVVIGGTSYLTPNAYIKLLRAVKN</sequence>
<proteinExistence type="inferred from homology"/>
<dbReference type="InterPro" id="IPR001619">
    <property type="entry name" value="Sec1-like"/>
</dbReference>
<dbReference type="InterPro" id="IPR043127">
    <property type="entry name" value="Sec-1-like_dom3a"/>
</dbReference>
<protein>
    <submittedName>
        <fullName evidence="2">Sec1-like family protein</fullName>
    </submittedName>
</protein>
<dbReference type="Gene3D" id="3.90.830.10">
    <property type="entry name" value="Syntaxin Binding Protein 1, Chain A, domain 2"/>
    <property type="match status" value="1"/>
</dbReference>
<dbReference type="AlphaFoldDB" id="W7TX74"/>
<reference evidence="2 3" key="1">
    <citation type="journal article" date="2014" name="Mol. Plant">
        <title>Chromosome Scale Genome Assembly and Transcriptome Profiling of Nannochloropsis gaditana in Nitrogen Depletion.</title>
        <authorList>
            <person name="Corteggiani Carpinelli E."/>
            <person name="Telatin A."/>
            <person name="Vitulo N."/>
            <person name="Forcato C."/>
            <person name="D'Angelo M."/>
            <person name="Schiavon R."/>
            <person name="Vezzi A."/>
            <person name="Giacometti G.M."/>
            <person name="Morosinotto T."/>
            <person name="Valle G."/>
        </authorList>
    </citation>
    <scope>NUCLEOTIDE SEQUENCE [LARGE SCALE GENOMIC DNA]</scope>
    <source>
        <strain evidence="2 3">B-31</strain>
    </source>
</reference>
<dbReference type="InterPro" id="IPR036045">
    <property type="entry name" value="Sec1-like_sf"/>
</dbReference>
<dbReference type="SUPFAM" id="SSF56815">
    <property type="entry name" value="Sec1/munc18-like (SM) proteins"/>
    <property type="match status" value="1"/>
</dbReference>
<dbReference type="PANTHER" id="PTHR11679">
    <property type="entry name" value="VESICLE PROTEIN SORTING-ASSOCIATED"/>
    <property type="match status" value="1"/>
</dbReference>
<comment type="similarity">
    <text evidence="1">Belongs to the STXBP/unc-18/SEC1 family.</text>
</comment>
<comment type="caution">
    <text evidence="2">The sequence shown here is derived from an EMBL/GenBank/DDBJ whole genome shotgun (WGS) entry which is preliminary data.</text>
</comment>
<dbReference type="Gene3D" id="3.40.50.1910">
    <property type="match status" value="1"/>
</dbReference>
<organism evidence="2 3">
    <name type="scientific">Nannochloropsis gaditana</name>
    <dbReference type="NCBI Taxonomy" id="72520"/>
    <lineage>
        <taxon>Eukaryota</taxon>
        <taxon>Sar</taxon>
        <taxon>Stramenopiles</taxon>
        <taxon>Ochrophyta</taxon>
        <taxon>Eustigmatophyceae</taxon>
        <taxon>Eustigmatales</taxon>
        <taxon>Monodopsidaceae</taxon>
        <taxon>Nannochloropsis</taxon>
    </lineage>
</organism>
<evidence type="ECO:0000313" key="2">
    <source>
        <dbReference type="EMBL" id="EWM28108.1"/>
    </source>
</evidence>
<dbReference type="Pfam" id="PF00995">
    <property type="entry name" value="Sec1"/>
    <property type="match status" value="1"/>
</dbReference>
<dbReference type="Gene3D" id="1.25.40.60">
    <property type="match status" value="1"/>
</dbReference>